<evidence type="ECO:0000313" key="2">
    <source>
        <dbReference type="EMBL" id="KAK9781889.1"/>
    </source>
</evidence>
<feature type="region of interest" description="Disordered" evidence="1">
    <location>
        <begin position="38"/>
        <end position="66"/>
    </location>
</feature>
<dbReference type="EMBL" id="JARVKM010000003">
    <property type="protein sequence ID" value="KAK9781889.1"/>
    <property type="molecule type" value="Genomic_DNA"/>
</dbReference>
<proteinExistence type="predicted"/>
<dbReference type="Proteomes" id="UP001465668">
    <property type="component" value="Unassembled WGS sequence"/>
</dbReference>
<accession>A0ABR2Y6S5</accession>
<feature type="compositionally biased region" description="Basic and acidic residues" evidence="1">
    <location>
        <begin position="38"/>
        <end position="57"/>
    </location>
</feature>
<keyword evidence="3" id="KW-1185">Reference proteome</keyword>
<sequence>MAEQEKIQESLEGQELSAEGKSKFGTKEKLIKDLTAKLEESKNLEEQSEKLREKAEQLADENPEEAEKLRAEAGELEAKAKKLIKTARRMQNGAFQGGAAGAGIGAGIAGGLGTVVGSIVGGIAAIPTTGLGILIGAGTGAIHGPWVKLVKDTVDEEDEKEEKGEGGSDGDEGMAMQKCAGFFKRWDLCDSYQSATTRKHWNIWNHSNEKEDIRKGLTKARSAAMCGL</sequence>
<protein>
    <submittedName>
        <fullName evidence="2">Glycine zipper domain-containing protein</fullName>
    </submittedName>
</protein>
<gene>
    <name evidence="2" type="ORF">SCAR479_01760</name>
</gene>
<reference evidence="2 3" key="1">
    <citation type="submission" date="2024-02" db="EMBL/GenBank/DDBJ databases">
        <title>First draft genome assembly of two strains of Seiridium cardinale.</title>
        <authorList>
            <person name="Emiliani G."/>
            <person name="Scali E."/>
        </authorList>
    </citation>
    <scope>NUCLEOTIDE SEQUENCE [LARGE SCALE GENOMIC DNA]</scope>
    <source>
        <strain evidence="2 3">BM-138-000479</strain>
    </source>
</reference>
<comment type="caution">
    <text evidence="2">The sequence shown here is derived from an EMBL/GenBank/DDBJ whole genome shotgun (WGS) entry which is preliminary data.</text>
</comment>
<organism evidence="2 3">
    <name type="scientific">Seiridium cardinale</name>
    <dbReference type="NCBI Taxonomy" id="138064"/>
    <lineage>
        <taxon>Eukaryota</taxon>
        <taxon>Fungi</taxon>
        <taxon>Dikarya</taxon>
        <taxon>Ascomycota</taxon>
        <taxon>Pezizomycotina</taxon>
        <taxon>Sordariomycetes</taxon>
        <taxon>Xylariomycetidae</taxon>
        <taxon>Amphisphaeriales</taxon>
        <taxon>Sporocadaceae</taxon>
        <taxon>Seiridium</taxon>
    </lineage>
</organism>
<name>A0ABR2Y6S5_9PEZI</name>
<feature type="region of interest" description="Disordered" evidence="1">
    <location>
        <begin position="154"/>
        <end position="174"/>
    </location>
</feature>
<feature type="region of interest" description="Disordered" evidence="1">
    <location>
        <begin position="1"/>
        <end position="22"/>
    </location>
</feature>
<evidence type="ECO:0000313" key="3">
    <source>
        <dbReference type="Proteomes" id="UP001465668"/>
    </source>
</evidence>
<evidence type="ECO:0000256" key="1">
    <source>
        <dbReference type="SAM" id="MobiDB-lite"/>
    </source>
</evidence>